<evidence type="ECO:0000256" key="1">
    <source>
        <dbReference type="ARBA" id="ARBA00022898"/>
    </source>
</evidence>
<protein>
    <submittedName>
        <fullName evidence="4">Aminotransferase class V-fold PLP-dependent enzyme</fullName>
    </submittedName>
</protein>
<comment type="caution">
    <text evidence="4">The sequence shown here is derived from an EMBL/GenBank/DDBJ whole genome shotgun (WGS) entry which is preliminary data.</text>
</comment>
<organism evidence="4 5">
    <name type="scientific">Hwanghaeella grinnelliae</name>
    <dbReference type="NCBI Taxonomy" id="2500179"/>
    <lineage>
        <taxon>Bacteria</taxon>
        <taxon>Pseudomonadati</taxon>
        <taxon>Pseudomonadota</taxon>
        <taxon>Alphaproteobacteria</taxon>
        <taxon>Rhodospirillales</taxon>
        <taxon>Rhodospirillaceae</taxon>
        <taxon>Hwanghaeella</taxon>
    </lineage>
</organism>
<dbReference type="RefSeq" id="WP_127765365.1">
    <property type="nucleotide sequence ID" value="NZ_SADE01000002.1"/>
</dbReference>
<sequence length="403" mass="44644">MDVEERSQKDNAPPSSEAPEKFGRTLRAQFLLEPECTYLNHGSYGALARPVADAANALRLQAERQPSRFMVEELPDLIRDSADSLGKYLGARGRDIVFVDNATTAVNAVLRSLAFLPGDEVVTTSFCYNAVRKTLEFITERANARLVTAEIPFPLISPADTVQAIASSMTRRTRLLVVDHVSSETGLVLPINDIVRLARSRNIPVLVDGAHAPGMLPVKLDQLDATWYAGNCHKWLGAPRGSGFLWTYSDFQPRVRPTTISHFVSNGYNRAFDWPGTKDFSAWLSVPAAIDFRASLGEAEIYAYCRRLTARAARLLSDTWQSDMGSPRGMMGFVATVALPSPTKATPAAAERIRHVLRTNHNLETFVKAIDDRFWVRVSAYVYNDLSEFERLAELAPKVAAEL</sequence>
<accession>A0A437QMX7</accession>
<evidence type="ECO:0000256" key="2">
    <source>
        <dbReference type="SAM" id="MobiDB-lite"/>
    </source>
</evidence>
<dbReference type="Proteomes" id="UP000287447">
    <property type="component" value="Unassembled WGS sequence"/>
</dbReference>
<dbReference type="Gene3D" id="3.40.640.10">
    <property type="entry name" value="Type I PLP-dependent aspartate aminotransferase-like (Major domain)"/>
    <property type="match status" value="1"/>
</dbReference>
<name>A0A437QMX7_9PROT</name>
<keyword evidence="1" id="KW-0663">Pyridoxal phosphate</keyword>
<evidence type="ECO:0000259" key="3">
    <source>
        <dbReference type="Pfam" id="PF00266"/>
    </source>
</evidence>
<dbReference type="EMBL" id="SADE01000002">
    <property type="protein sequence ID" value="RVU35888.1"/>
    <property type="molecule type" value="Genomic_DNA"/>
</dbReference>
<feature type="region of interest" description="Disordered" evidence="2">
    <location>
        <begin position="1"/>
        <end position="21"/>
    </location>
</feature>
<dbReference type="PANTHER" id="PTHR43092">
    <property type="entry name" value="L-CYSTEINE DESULFHYDRASE"/>
    <property type="match status" value="1"/>
</dbReference>
<dbReference type="SUPFAM" id="SSF53383">
    <property type="entry name" value="PLP-dependent transferases"/>
    <property type="match status" value="1"/>
</dbReference>
<evidence type="ECO:0000313" key="4">
    <source>
        <dbReference type="EMBL" id="RVU35888.1"/>
    </source>
</evidence>
<keyword evidence="4" id="KW-0808">Transferase</keyword>
<dbReference type="InterPro" id="IPR000192">
    <property type="entry name" value="Aminotrans_V_dom"/>
</dbReference>
<gene>
    <name evidence="4" type="ORF">EOI86_11560</name>
</gene>
<feature type="domain" description="Aminotransferase class V" evidence="3">
    <location>
        <begin position="82"/>
        <end position="392"/>
    </location>
</feature>
<dbReference type="Pfam" id="PF00266">
    <property type="entry name" value="Aminotran_5"/>
    <property type="match status" value="1"/>
</dbReference>
<keyword evidence="4" id="KW-0032">Aminotransferase</keyword>
<dbReference type="GO" id="GO:0008483">
    <property type="term" value="F:transaminase activity"/>
    <property type="evidence" value="ECO:0007669"/>
    <property type="project" value="UniProtKB-KW"/>
</dbReference>
<dbReference type="AlphaFoldDB" id="A0A437QMX7"/>
<dbReference type="Gene3D" id="3.90.1150.10">
    <property type="entry name" value="Aspartate Aminotransferase, domain 1"/>
    <property type="match status" value="1"/>
</dbReference>
<dbReference type="InterPro" id="IPR015422">
    <property type="entry name" value="PyrdxlP-dep_Trfase_small"/>
</dbReference>
<evidence type="ECO:0000313" key="5">
    <source>
        <dbReference type="Proteomes" id="UP000287447"/>
    </source>
</evidence>
<dbReference type="PANTHER" id="PTHR43092:SF2">
    <property type="entry name" value="HERCYNYLCYSTEINE SULFOXIDE LYASE"/>
    <property type="match status" value="1"/>
</dbReference>
<dbReference type="InterPro" id="IPR015421">
    <property type="entry name" value="PyrdxlP-dep_Trfase_major"/>
</dbReference>
<reference evidence="5" key="1">
    <citation type="submission" date="2019-01" db="EMBL/GenBank/DDBJ databases">
        <title>Gri0909 isolated from a small marine red alga.</title>
        <authorList>
            <person name="Kim J."/>
            <person name="Jeong S.E."/>
            <person name="Jeon C.O."/>
        </authorList>
    </citation>
    <scope>NUCLEOTIDE SEQUENCE [LARGE SCALE GENOMIC DNA]</scope>
    <source>
        <strain evidence="5">Gri0909</strain>
    </source>
</reference>
<proteinExistence type="predicted"/>
<dbReference type="InterPro" id="IPR015424">
    <property type="entry name" value="PyrdxlP-dep_Trfase"/>
</dbReference>
<dbReference type="OrthoDB" id="9804366at2"/>
<keyword evidence="5" id="KW-1185">Reference proteome</keyword>